<proteinExistence type="predicted"/>
<evidence type="ECO:0000313" key="3">
    <source>
        <dbReference type="EMBL" id="RGC45836.1"/>
    </source>
</evidence>
<evidence type="ECO:0000256" key="1">
    <source>
        <dbReference type="SAM" id="Phobius"/>
    </source>
</evidence>
<sequence>MFSMIFNTSNFLLLIIVCVICYTFWAPYIRGKKTKAVVDGYVHPKEGKNCDLVWCYRLMYREQKAGKRLYCYTRKTYDTREEMRAKYPKGTEVNIKHYVQDKDSDEMGIILDDNDDRKVQWMYTLTAVLGCIGLGVGYQLLLLQMGR</sequence>
<dbReference type="EMBL" id="QVEP01000001">
    <property type="protein sequence ID" value="RGB82417.1"/>
    <property type="molecule type" value="Genomic_DNA"/>
</dbReference>
<comment type="caution">
    <text evidence="2">The sequence shown here is derived from an EMBL/GenBank/DDBJ whole genome shotgun (WGS) entry which is preliminary data.</text>
</comment>
<gene>
    <name evidence="2" type="ORF">DW070_00260</name>
    <name evidence="3" type="ORF">DW747_10815</name>
</gene>
<name>A0A3E2TTI0_9FIRM</name>
<reference evidence="4 5" key="1">
    <citation type="submission" date="2018-08" db="EMBL/GenBank/DDBJ databases">
        <title>A genome reference for cultivated species of the human gut microbiota.</title>
        <authorList>
            <person name="Zou Y."/>
            <person name="Xue W."/>
            <person name="Luo G."/>
        </authorList>
    </citation>
    <scope>NUCLEOTIDE SEQUENCE [LARGE SCALE GENOMIC DNA]</scope>
    <source>
        <strain evidence="2 4">AF45-17</strain>
        <strain evidence="3 5">AM28-39</strain>
    </source>
</reference>
<accession>A0A3E2TTI0</accession>
<organism evidence="2 4">
    <name type="scientific">Coprococcus catus</name>
    <dbReference type="NCBI Taxonomy" id="116085"/>
    <lineage>
        <taxon>Bacteria</taxon>
        <taxon>Bacillati</taxon>
        <taxon>Bacillota</taxon>
        <taxon>Clostridia</taxon>
        <taxon>Lachnospirales</taxon>
        <taxon>Lachnospiraceae</taxon>
        <taxon>Coprococcus</taxon>
    </lineage>
</organism>
<evidence type="ECO:0008006" key="6">
    <source>
        <dbReference type="Google" id="ProtNLM"/>
    </source>
</evidence>
<keyword evidence="1" id="KW-1133">Transmembrane helix</keyword>
<evidence type="ECO:0000313" key="4">
    <source>
        <dbReference type="Proteomes" id="UP000260773"/>
    </source>
</evidence>
<dbReference type="RefSeq" id="WP_117526448.1">
    <property type="nucleotide sequence ID" value="NZ_JAQCWV010000005.1"/>
</dbReference>
<feature type="transmembrane region" description="Helical" evidence="1">
    <location>
        <begin position="12"/>
        <end position="29"/>
    </location>
</feature>
<protein>
    <recommendedName>
        <fullName evidence="6">DUF3592 domain-containing protein</fullName>
    </recommendedName>
</protein>
<evidence type="ECO:0000313" key="2">
    <source>
        <dbReference type="EMBL" id="RGB82417.1"/>
    </source>
</evidence>
<evidence type="ECO:0000313" key="5">
    <source>
        <dbReference type="Proteomes" id="UP000261231"/>
    </source>
</evidence>
<keyword evidence="1" id="KW-0812">Transmembrane</keyword>
<dbReference type="Proteomes" id="UP000260773">
    <property type="component" value="Unassembled WGS sequence"/>
</dbReference>
<keyword evidence="1" id="KW-0472">Membrane</keyword>
<dbReference type="AlphaFoldDB" id="A0A3E2TTI0"/>
<dbReference type="Proteomes" id="UP000261231">
    <property type="component" value="Unassembled WGS sequence"/>
</dbReference>
<feature type="transmembrane region" description="Helical" evidence="1">
    <location>
        <begin position="121"/>
        <end position="143"/>
    </location>
</feature>
<dbReference type="EMBL" id="QVFD01000010">
    <property type="protein sequence ID" value="RGC45836.1"/>
    <property type="molecule type" value="Genomic_DNA"/>
</dbReference>
<keyword evidence="5" id="KW-1185">Reference proteome</keyword>